<dbReference type="OrthoDB" id="411251at2759"/>
<dbReference type="InterPro" id="IPR045231">
    <property type="entry name" value="Yip1/4-like"/>
</dbReference>
<dbReference type="InterPro" id="IPR006977">
    <property type="entry name" value="Yip1_dom"/>
</dbReference>
<dbReference type="EnsemblMetazoa" id="XM_022810418">
    <property type="protein sequence ID" value="XP_022666153"/>
    <property type="gene ID" value="LOC111252466"/>
</dbReference>
<evidence type="ECO:0000313" key="9">
    <source>
        <dbReference type="Proteomes" id="UP000594260"/>
    </source>
</evidence>
<dbReference type="InParanoid" id="A0A7M7KFV1"/>
<evidence type="ECO:0000256" key="1">
    <source>
        <dbReference type="ARBA" id="ARBA00004141"/>
    </source>
</evidence>
<dbReference type="EnsemblMetazoa" id="XM_022810413">
    <property type="protein sequence ID" value="XP_022666148"/>
    <property type="gene ID" value="LOC111252466"/>
</dbReference>
<dbReference type="RefSeq" id="XP_022666146.1">
    <property type="nucleotide sequence ID" value="XM_022810411.1"/>
</dbReference>
<comment type="similarity">
    <text evidence="2 6">Belongs to the YIP1 family.</text>
</comment>
<dbReference type="KEGG" id="vde:111252466"/>
<dbReference type="Proteomes" id="UP000594260">
    <property type="component" value="Unplaced"/>
</dbReference>
<dbReference type="RefSeq" id="XP_022666147.1">
    <property type="nucleotide sequence ID" value="XM_022810412.1"/>
</dbReference>
<dbReference type="AlphaFoldDB" id="A0A7M7KFV1"/>
<dbReference type="RefSeq" id="XP_022666151.1">
    <property type="nucleotide sequence ID" value="XM_022810416.1"/>
</dbReference>
<reference evidence="8" key="1">
    <citation type="submission" date="2021-01" db="UniProtKB">
        <authorList>
            <consortium name="EnsemblMetazoa"/>
        </authorList>
    </citation>
    <scope>IDENTIFICATION</scope>
</reference>
<dbReference type="EnsemblMetazoa" id="XM_022810408">
    <property type="protein sequence ID" value="XP_022666143"/>
    <property type="gene ID" value="LOC111252466"/>
</dbReference>
<feature type="transmembrane region" description="Helical" evidence="6">
    <location>
        <begin position="94"/>
        <end position="118"/>
    </location>
</feature>
<feature type="transmembrane region" description="Helical" evidence="6">
    <location>
        <begin position="192"/>
        <end position="209"/>
    </location>
</feature>
<dbReference type="RefSeq" id="XP_022666143.1">
    <property type="nucleotide sequence ID" value="XM_022810408.1"/>
</dbReference>
<name>A0A7M7KFV1_VARDE</name>
<evidence type="ECO:0000256" key="6">
    <source>
        <dbReference type="RuleBase" id="RU361264"/>
    </source>
</evidence>
<feature type="transmembrane region" description="Helical" evidence="6">
    <location>
        <begin position="62"/>
        <end position="82"/>
    </location>
</feature>
<accession>A0A7M7KFV1</accession>
<evidence type="ECO:0000256" key="2">
    <source>
        <dbReference type="ARBA" id="ARBA00010596"/>
    </source>
</evidence>
<dbReference type="RefSeq" id="XP_022666144.1">
    <property type="nucleotide sequence ID" value="XM_022810409.1"/>
</dbReference>
<dbReference type="GO" id="GO:0006888">
    <property type="term" value="P:endoplasmic reticulum to Golgi vesicle-mediated transport"/>
    <property type="evidence" value="ECO:0007669"/>
    <property type="project" value="InterPro"/>
</dbReference>
<dbReference type="Pfam" id="PF04893">
    <property type="entry name" value="Yip1"/>
    <property type="match status" value="1"/>
</dbReference>
<organism evidence="8 9">
    <name type="scientific">Varroa destructor</name>
    <name type="common">Honeybee mite</name>
    <dbReference type="NCBI Taxonomy" id="109461"/>
    <lineage>
        <taxon>Eukaryota</taxon>
        <taxon>Metazoa</taxon>
        <taxon>Ecdysozoa</taxon>
        <taxon>Arthropoda</taxon>
        <taxon>Chelicerata</taxon>
        <taxon>Arachnida</taxon>
        <taxon>Acari</taxon>
        <taxon>Parasitiformes</taxon>
        <taxon>Mesostigmata</taxon>
        <taxon>Gamasina</taxon>
        <taxon>Dermanyssoidea</taxon>
        <taxon>Varroidae</taxon>
        <taxon>Varroa</taxon>
    </lineage>
</organism>
<evidence type="ECO:0000313" key="8">
    <source>
        <dbReference type="EnsemblMetazoa" id="XP_022666146"/>
    </source>
</evidence>
<dbReference type="PANTHER" id="PTHR21236">
    <property type="entry name" value="GOLGI MEMBRANE PROTEIN YIP1"/>
    <property type="match status" value="1"/>
</dbReference>
<protein>
    <recommendedName>
        <fullName evidence="6">Protein YIPF</fullName>
    </recommendedName>
</protein>
<evidence type="ECO:0000256" key="4">
    <source>
        <dbReference type="ARBA" id="ARBA00022989"/>
    </source>
</evidence>
<dbReference type="RefSeq" id="XP_022666148.1">
    <property type="nucleotide sequence ID" value="XM_022810413.1"/>
</dbReference>
<feature type="transmembrane region" description="Helical" evidence="6">
    <location>
        <begin position="152"/>
        <end position="172"/>
    </location>
</feature>
<keyword evidence="5 6" id="KW-0472">Membrane</keyword>
<dbReference type="GO" id="GO:0000139">
    <property type="term" value="C:Golgi membrane"/>
    <property type="evidence" value="ECO:0007669"/>
    <property type="project" value="UniProtKB-SubCell"/>
</dbReference>
<dbReference type="EnsemblMetazoa" id="XM_022810409">
    <property type="protein sequence ID" value="XP_022666144"/>
    <property type="gene ID" value="LOC111252466"/>
</dbReference>
<dbReference type="EnsemblMetazoa" id="XM_022810415">
    <property type="protein sequence ID" value="XP_022666150"/>
    <property type="gene ID" value="LOC111252466"/>
</dbReference>
<dbReference type="PANTHER" id="PTHR21236:SF1">
    <property type="entry name" value="PROTEIN YIPF6"/>
    <property type="match status" value="1"/>
</dbReference>
<dbReference type="EnsemblMetazoa" id="XM_022810419">
    <property type="protein sequence ID" value="XP_022666154"/>
    <property type="gene ID" value="LOC111252466"/>
</dbReference>
<dbReference type="EnsemblMetazoa" id="XM_022810411">
    <property type="protein sequence ID" value="XP_022666146"/>
    <property type="gene ID" value="LOC111252466"/>
</dbReference>
<feature type="domain" description="Yip1" evidence="7">
    <location>
        <begin position="56"/>
        <end position="203"/>
    </location>
</feature>
<feature type="transmembrane region" description="Helical" evidence="6">
    <location>
        <begin position="124"/>
        <end position="145"/>
    </location>
</feature>
<dbReference type="EnsemblMetazoa" id="XM_022810416">
    <property type="protein sequence ID" value="XP_022666151"/>
    <property type="gene ID" value="LOC111252466"/>
</dbReference>
<dbReference type="FunCoup" id="A0A7M7KFV1">
    <property type="interactions" value="1480"/>
</dbReference>
<dbReference type="GeneID" id="111252466"/>
<dbReference type="GO" id="GO:0005802">
    <property type="term" value="C:trans-Golgi network"/>
    <property type="evidence" value="ECO:0007669"/>
    <property type="project" value="TreeGrafter"/>
</dbReference>
<keyword evidence="9" id="KW-1185">Reference proteome</keyword>
<evidence type="ECO:0000259" key="7">
    <source>
        <dbReference type="Pfam" id="PF04893"/>
    </source>
</evidence>
<dbReference type="RefSeq" id="XP_022666145.1">
    <property type="nucleotide sequence ID" value="XM_022810410.1"/>
</dbReference>
<dbReference type="EnsemblMetazoa" id="XM_022810414">
    <property type="protein sequence ID" value="XP_022666149"/>
    <property type="gene ID" value="LOC111252466"/>
</dbReference>
<keyword evidence="4 6" id="KW-1133">Transmembrane helix</keyword>
<dbReference type="RefSeq" id="XP_022666154.1">
    <property type="nucleotide sequence ID" value="XM_022810419.1"/>
</dbReference>
<dbReference type="RefSeq" id="XP_022666150.1">
    <property type="nucleotide sequence ID" value="XM_022810415.1"/>
</dbReference>
<comment type="subcellular location">
    <subcellularLocation>
        <location evidence="6">Golgi apparatus membrane</location>
        <topology evidence="6">Multi-pass membrane protein</topology>
    </subcellularLocation>
    <subcellularLocation>
        <location evidence="1">Membrane</location>
        <topology evidence="1">Multi-pass membrane protein</topology>
    </subcellularLocation>
</comment>
<dbReference type="OMA" id="IKFYHVL"/>
<sequence>MEPPPTVVEGLPDSGDQDLKSLNTLDEPIMTTVMRDVRNIVDKFVHVYTPGKQKKLLKDWDLWGPLMICVFLAVILQTSAGSSKSEAVPHFAELFILVWGGAALVTLNTMLLGAQLAFLQGLCVLGYCLCGQCVALVACKLLPLLPFISSHALVLFIFSAVLSLLGCCWSILAASGTFAGLYGDHKNTLIRYPILLYYLLISWLILSWSNSHC</sequence>
<dbReference type="EnsemblMetazoa" id="XM_022810412">
    <property type="protein sequence ID" value="XP_022666147"/>
    <property type="gene ID" value="LOC111252466"/>
</dbReference>
<dbReference type="RefSeq" id="XP_022666149.1">
    <property type="nucleotide sequence ID" value="XM_022810414.1"/>
</dbReference>
<dbReference type="EnsemblMetazoa" id="XM_022810410">
    <property type="protein sequence ID" value="XP_022666145"/>
    <property type="gene ID" value="LOC111252466"/>
</dbReference>
<evidence type="ECO:0000256" key="5">
    <source>
        <dbReference type="ARBA" id="ARBA00023136"/>
    </source>
</evidence>
<keyword evidence="3 6" id="KW-0812">Transmembrane</keyword>
<dbReference type="RefSeq" id="XP_022666153.1">
    <property type="nucleotide sequence ID" value="XM_022810418.1"/>
</dbReference>
<proteinExistence type="inferred from homology"/>
<evidence type="ECO:0000256" key="3">
    <source>
        <dbReference type="ARBA" id="ARBA00022692"/>
    </source>
</evidence>